<evidence type="ECO:0000256" key="1">
    <source>
        <dbReference type="SAM" id="Coils"/>
    </source>
</evidence>
<evidence type="ECO:0000313" key="4">
    <source>
        <dbReference type="Proteomes" id="UP000824469"/>
    </source>
</evidence>
<accession>A0AA38L041</accession>
<dbReference type="Proteomes" id="UP000824469">
    <property type="component" value="Unassembled WGS sequence"/>
</dbReference>
<proteinExistence type="predicted"/>
<dbReference type="AlphaFoldDB" id="A0AA38L041"/>
<keyword evidence="1" id="KW-0175">Coiled coil</keyword>
<sequence length="839" mass="94677">MSNTLNISSESEELSRSAPVLKNSGRIRRKRIIQTKIDKAMAKRDEKESTTESCITSKFADIGDTDLGLEPLSELIDRSRAGKTSLMRAVKSSGIIRAAAFPYTAQLPEFVMECARSYHPSSRSVRDATGKTIIQLDAEFINYCLKIPAQKVVTSISIQDAGSRWEKHRVDCMNIMNSRYMKKPRSPSKFPRTLPRSNLVQEVDDIAKLLCRINGEANAHTFRTWMYAFIKTIEVNKVDSIINWSEIISDNIGEQLRNVKHTFSFKMTSYLVYAAASQGIFSKLDRCGILSKDPIFECYPQLTVPACKKDFKVVNDGFFYEFICRLDRDLKANRVSKEAWEAVSRIGSLFIQFADFTYLRVTGFSGEPVKLPRYPNDRLITMELRRQLVEIHDLQSKWHKSTGFFPITVGHYSCQSIHKARGLEAEMLSEYEQEFFPAQLNFDPFGVARKTISQEYAHVPSLEDFWMKCKSEYEVRKKDFSRLSARQVFDFGLARIPADLKDDGNVLLDTYHQMGGDRAVLQDNIGGCHTIEERSGAVLVNTSNWLLTKGYYLDEALMNQVTGNFGTGDSLKRKHGGESSRRSEKMKVHRRSQSKEKITSMAMTLVPASPASSTSPTVAPQQDTSMPPLNLATFIFSPQPLRSALVPEETLKLQMAEFERALSLDDSEDGSHNTVAVSDGEETEWEIVVHSTTSHSPRSNFSEWLASQLVPEARVEMNLEEHDLQLLQSLGGKDRRPKVAKVTSRLIIEESGQKFAEMSVPAEGKKEDELTTEDVTVTRVPIGQATTEGLKQDTQILINALFLKLDREKAEKDELQKQVSQLCEIIAKVAKPSTQPISE</sequence>
<feature type="coiled-coil region" evidence="1">
    <location>
        <begin position="798"/>
        <end position="825"/>
    </location>
</feature>
<evidence type="ECO:0000256" key="2">
    <source>
        <dbReference type="SAM" id="MobiDB-lite"/>
    </source>
</evidence>
<feature type="compositionally biased region" description="Basic and acidic residues" evidence="2">
    <location>
        <begin position="576"/>
        <end position="586"/>
    </location>
</feature>
<evidence type="ECO:0000313" key="3">
    <source>
        <dbReference type="EMBL" id="KAH9307387.1"/>
    </source>
</evidence>
<dbReference type="EMBL" id="JAHRHJ020000007">
    <property type="protein sequence ID" value="KAH9307387.1"/>
    <property type="molecule type" value="Genomic_DNA"/>
</dbReference>
<reference evidence="3 4" key="1">
    <citation type="journal article" date="2021" name="Nat. Plants">
        <title>The Taxus genome provides insights into paclitaxel biosynthesis.</title>
        <authorList>
            <person name="Xiong X."/>
            <person name="Gou J."/>
            <person name="Liao Q."/>
            <person name="Li Y."/>
            <person name="Zhou Q."/>
            <person name="Bi G."/>
            <person name="Li C."/>
            <person name="Du R."/>
            <person name="Wang X."/>
            <person name="Sun T."/>
            <person name="Guo L."/>
            <person name="Liang H."/>
            <person name="Lu P."/>
            <person name="Wu Y."/>
            <person name="Zhang Z."/>
            <person name="Ro D.K."/>
            <person name="Shang Y."/>
            <person name="Huang S."/>
            <person name="Yan J."/>
        </authorList>
    </citation>
    <scope>NUCLEOTIDE SEQUENCE [LARGE SCALE GENOMIC DNA]</scope>
    <source>
        <strain evidence="3">Ta-2019</strain>
    </source>
</reference>
<feature type="region of interest" description="Disordered" evidence="2">
    <location>
        <begin position="567"/>
        <end position="596"/>
    </location>
</feature>
<keyword evidence="4" id="KW-1185">Reference proteome</keyword>
<comment type="caution">
    <text evidence="3">The sequence shown here is derived from an EMBL/GenBank/DDBJ whole genome shotgun (WGS) entry which is preliminary data.</text>
</comment>
<gene>
    <name evidence="3" type="ORF">KI387_035298</name>
</gene>
<protein>
    <submittedName>
        <fullName evidence="3">Uncharacterized protein</fullName>
    </submittedName>
</protein>
<organism evidence="3 4">
    <name type="scientific">Taxus chinensis</name>
    <name type="common">Chinese yew</name>
    <name type="synonym">Taxus wallichiana var. chinensis</name>
    <dbReference type="NCBI Taxonomy" id="29808"/>
    <lineage>
        <taxon>Eukaryota</taxon>
        <taxon>Viridiplantae</taxon>
        <taxon>Streptophyta</taxon>
        <taxon>Embryophyta</taxon>
        <taxon>Tracheophyta</taxon>
        <taxon>Spermatophyta</taxon>
        <taxon>Pinopsida</taxon>
        <taxon>Pinidae</taxon>
        <taxon>Conifers II</taxon>
        <taxon>Cupressales</taxon>
        <taxon>Taxaceae</taxon>
        <taxon>Taxus</taxon>
    </lineage>
</organism>
<name>A0AA38L041_TAXCH</name>